<gene>
    <name evidence="3" type="ORF">KGD84_13340</name>
</gene>
<dbReference type="InterPro" id="IPR001128">
    <property type="entry name" value="Cyt_P450"/>
</dbReference>
<dbReference type="SUPFAM" id="SSF48264">
    <property type="entry name" value="Cytochrome P450"/>
    <property type="match status" value="1"/>
</dbReference>
<sequence>MTNTQSLTPLAVLADDSRWRRPEEMFAILGSYRRERPVALAESPDFRSFWLVTRHEDITSIERRPELFTNRPGPLLEYTEPPEETAEEDLKPLPHRDGEDHRAHRAIAQNWFRYKAISEIEKHVAELARQSVDELLEQGPECDFVETVAARFPLRTVMALLGLPDESFERMYRSTQTMAWEKDPEGAQANWQATLAMFARITESRRAEPTSDLASAIANGRVNGELLVEPDLTTYYMLIADAGYETTAFSLAGGLYELMRHPDQLALLRAEPELIPNAVEEILRWTSPVRHFLRTAQEDTEVRGVEIRKGERVMLSYPAANRDEEVFADSERFDVTRTDADRHLAFGGYGPHHCIGAPLSRMEIRLFLTELLDRTKAIEPAGEAVFKGSAFLGGVCSLPVRITPASCA</sequence>
<dbReference type="PANTHER" id="PTHR46696:SF4">
    <property type="entry name" value="BIOTIN BIOSYNTHESIS CYTOCHROME P450"/>
    <property type="match status" value="1"/>
</dbReference>
<evidence type="ECO:0000313" key="4">
    <source>
        <dbReference type="Proteomes" id="UP000676079"/>
    </source>
</evidence>
<name>A0ABX8BST2_9ACTN</name>
<proteinExistence type="inferred from homology"/>
<evidence type="ECO:0000256" key="2">
    <source>
        <dbReference type="SAM" id="MobiDB-lite"/>
    </source>
</evidence>
<dbReference type="PRINTS" id="PR00359">
    <property type="entry name" value="BP450"/>
</dbReference>
<feature type="region of interest" description="Disordered" evidence="2">
    <location>
        <begin position="70"/>
        <end position="98"/>
    </location>
</feature>
<dbReference type="CDD" id="cd11033">
    <property type="entry name" value="CYP142-like"/>
    <property type="match status" value="1"/>
</dbReference>
<evidence type="ECO:0000256" key="1">
    <source>
        <dbReference type="ARBA" id="ARBA00010617"/>
    </source>
</evidence>
<protein>
    <submittedName>
        <fullName evidence="3">Cytochrome P450</fullName>
    </submittedName>
</protein>
<dbReference type="Gene3D" id="1.10.630.10">
    <property type="entry name" value="Cytochrome P450"/>
    <property type="match status" value="1"/>
</dbReference>
<dbReference type="PANTHER" id="PTHR46696">
    <property type="entry name" value="P450, PUTATIVE (EUROFUNG)-RELATED"/>
    <property type="match status" value="1"/>
</dbReference>
<dbReference type="InterPro" id="IPR036396">
    <property type="entry name" value="Cyt_P450_sf"/>
</dbReference>
<accession>A0ABX8BST2</accession>
<comment type="similarity">
    <text evidence="1">Belongs to the cytochrome P450 family.</text>
</comment>
<keyword evidence="4" id="KW-1185">Reference proteome</keyword>
<dbReference type="Proteomes" id="UP000676079">
    <property type="component" value="Chromosome"/>
</dbReference>
<dbReference type="Pfam" id="PF00067">
    <property type="entry name" value="p450"/>
    <property type="match status" value="1"/>
</dbReference>
<dbReference type="RefSeq" id="WP_220560656.1">
    <property type="nucleotide sequence ID" value="NZ_CP074133.1"/>
</dbReference>
<reference evidence="3 4" key="1">
    <citation type="submission" date="2021-05" db="EMBL/GenBank/DDBJ databases">
        <title>Direct Submission.</title>
        <authorList>
            <person name="Li K."/>
            <person name="Gao J."/>
        </authorList>
    </citation>
    <scope>NUCLEOTIDE SEQUENCE [LARGE SCALE GENOMIC DNA]</scope>
    <source>
        <strain evidence="3 4">Mg02</strain>
    </source>
</reference>
<organism evidence="3 4">
    <name type="scientific">Nocardiopsis changdeensis</name>
    <dbReference type="NCBI Taxonomy" id="2831969"/>
    <lineage>
        <taxon>Bacteria</taxon>
        <taxon>Bacillati</taxon>
        <taxon>Actinomycetota</taxon>
        <taxon>Actinomycetes</taxon>
        <taxon>Streptosporangiales</taxon>
        <taxon>Nocardiopsidaceae</taxon>
        <taxon>Nocardiopsis</taxon>
    </lineage>
</organism>
<dbReference type="EMBL" id="CP074133">
    <property type="protein sequence ID" value="QUX25149.1"/>
    <property type="molecule type" value="Genomic_DNA"/>
</dbReference>
<evidence type="ECO:0000313" key="3">
    <source>
        <dbReference type="EMBL" id="QUX25149.1"/>
    </source>
</evidence>
<dbReference type="InterPro" id="IPR002397">
    <property type="entry name" value="Cyt_P450_B"/>
</dbReference>
<feature type="compositionally biased region" description="Basic and acidic residues" evidence="2">
    <location>
        <begin position="88"/>
        <end position="98"/>
    </location>
</feature>